<evidence type="ECO:0000256" key="1">
    <source>
        <dbReference type="ARBA" id="ARBA00004496"/>
    </source>
</evidence>
<gene>
    <name evidence="8" type="ORF">JTE90_021041</name>
</gene>
<keyword evidence="5" id="KW-1015">Disulfide bond</keyword>
<keyword evidence="4" id="KW-0963">Cytoplasm</keyword>
<protein>
    <recommendedName>
        <fullName evidence="3">Thioredoxin domain-containing protein 17</fullName>
    </recommendedName>
</protein>
<organism evidence="8 9">
    <name type="scientific">Oedothorax gibbosus</name>
    <dbReference type="NCBI Taxonomy" id="931172"/>
    <lineage>
        <taxon>Eukaryota</taxon>
        <taxon>Metazoa</taxon>
        <taxon>Ecdysozoa</taxon>
        <taxon>Arthropoda</taxon>
        <taxon>Chelicerata</taxon>
        <taxon>Arachnida</taxon>
        <taxon>Araneae</taxon>
        <taxon>Araneomorphae</taxon>
        <taxon>Entelegynae</taxon>
        <taxon>Araneoidea</taxon>
        <taxon>Linyphiidae</taxon>
        <taxon>Erigoninae</taxon>
        <taxon>Oedothorax</taxon>
    </lineage>
</organism>
<name>A0AAV6VSJ3_9ARAC</name>
<dbReference type="Pfam" id="PF06110">
    <property type="entry name" value="TXD17-like_Trx"/>
    <property type="match status" value="1"/>
</dbReference>
<keyword evidence="9" id="KW-1185">Reference proteome</keyword>
<dbReference type="Gene3D" id="3.40.30.10">
    <property type="entry name" value="Glutaredoxin"/>
    <property type="match status" value="1"/>
</dbReference>
<dbReference type="AlphaFoldDB" id="A0AAV6VSJ3"/>
<dbReference type="PANTHER" id="PTHR12452">
    <property type="entry name" value="42-9-9 PROTEIN-RELATED"/>
    <property type="match status" value="1"/>
</dbReference>
<dbReference type="GO" id="GO:0005829">
    <property type="term" value="C:cytosol"/>
    <property type="evidence" value="ECO:0007669"/>
    <property type="project" value="TreeGrafter"/>
</dbReference>
<dbReference type="FunFam" id="3.40.30.10:FF:000124">
    <property type="entry name" value="Thioredoxin domain-containing 17"/>
    <property type="match status" value="1"/>
</dbReference>
<evidence type="ECO:0000256" key="3">
    <source>
        <dbReference type="ARBA" id="ARBA00016949"/>
    </source>
</evidence>
<keyword evidence="6" id="KW-0676">Redox-active center</keyword>
<dbReference type="PANTHER" id="PTHR12452:SF0">
    <property type="entry name" value="THIOREDOXIN DOMAIN-CONTAINING PROTEIN 17"/>
    <property type="match status" value="1"/>
</dbReference>
<evidence type="ECO:0000313" key="8">
    <source>
        <dbReference type="EMBL" id="KAG8199026.1"/>
    </source>
</evidence>
<evidence type="ECO:0000259" key="7">
    <source>
        <dbReference type="Pfam" id="PF06110"/>
    </source>
</evidence>
<evidence type="ECO:0000256" key="2">
    <source>
        <dbReference type="ARBA" id="ARBA00008987"/>
    </source>
</evidence>
<comment type="subcellular location">
    <subcellularLocation>
        <location evidence="1">Cytoplasm</location>
    </subcellularLocation>
</comment>
<dbReference type="EMBL" id="JAFNEN010000032">
    <property type="protein sequence ID" value="KAG8199026.1"/>
    <property type="molecule type" value="Genomic_DNA"/>
</dbReference>
<dbReference type="InterPro" id="IPR036249">
    <property type="entry name" value="Thioredoxin-like_sf"/>
</dbReference>
<sequence length="123" mass="14016">MVKRINVEGFDAVQKAIRENSKSDSLFVLFSGAKNSRGESWCPDCVAAEPIIEEGLKIAPESSVFIYCSVGDRNYWKNPNNEFRKDEKFKLTSVPTLMKWNTARRLDDEQCKSAALVTMLFEE</sequence>
<dbReference type="Proteomes" id="UP000827092">
    <property type="component" value="Unassembled WGS sequence"/>
</dbReference>
<evidence type="ECO:0000256" key="5">
    <source>
        <dbReference type="ARBA" id="ARBA00023157"/>
    </source>
</evidence>
<dbReference type="SUPFAM" id="SSF52833">
    <property type="entry name" value="Thioredoxin-like"/>
    <property type="match status" value="1"/>
</dbReference>
<feature type="domain" description="Thioredoxin" evidence="7">
    <location>
        <begin position="7"/>
        <end position="123"/>
    </location>
</feature>
<evidence type="ECO:0000256" key="6">
    <source>
        <dbReference type="ARBA" id="ARBA00023284"/>
    </source>
</evidence>
<comment type="similarity">
    <text evidence="2">Belongs to the thioredoxin family.</text>
</comment>
<reference evidence="8 9" key="1">
    <citation type="journal article" date="2022" name="Nat. Ecol. Evol.">
        <title>A masculinizing supergene underlies an exaggerated male reproductive morph in a spider.</title>
        <authorList>
            <person name="Hendrickx F."/>
            <person name="De Corte Z."/>
            <person name="Sonet G."/>
            <person name="Van Belleghem S.M."/>
            <person name="Kostlbacher S."/>
            <person name="Vangestel C."/>
        </authorList>
    </citation>
    <scope>NUCLEOTIDE SEQUENCE [LARGE SCALE GENOMIC DNA]</scope>
    <source>
        <strain evidence="8">W744_W776</strain>
    </source>
</reference>
<evidence type="ECO:0000256" key="4">
    <source>
        <dbReference type="ARBA" id="ARBA00022490"/>
    </source>
</evidence>
<dbReference type="InterPro" id="IPR010357">
    <property type="entry name" value="TXNDC17_dom"/>
</dbReference>
<dbReference type="GO" id="GO:0047134">
    <property type="term" value="F:protein-disulfide reductase [NAD(P)H] activity"/>
    <property type="evidence" value="ECO:0007669"/>
    <property type="project" value="InterPro"/>
</dbReference>
<proteinExistence type="inferred from homology"/>
<accession>A0AAV6VSJ3</accession>
<dbReference type="InterPro" id="IPR045108">
    <property type="entry name" value="TXNDC17-like"/>
</dbReference>
<dbReference type="CDD" id="cd02952">
    <property type="entry name" value="TRP14_like"/>
    <property type="match status" value="1"/>
</dbReference>
<evidence type="ECO:0000313" key="9">
    <source>
        <dbReference type="Proteomes" id="UP000827092"/>
    </source>
</evidence>
<comment type="caution">
    <text evidence="8">The sequence shown here is derived from an EMBL/GenBank/DDBJ whole genome shotgun (WGS) entry which is preliminary data.</text>
</comment>